<dbReference type="EMBL" id="JAAGNX010000001">
    <property type="protein sequence ID" value="NDV61789.1"/>
    <property type="molecule type" value="Genomic_DNA"/>
</dbReference>
<dbReference type="SUPFAM" id="SSF52833">
    <property type="entry name" value="Thioredoxin-like"/>
    <property type="match status" value="1"/>
</dbReference>
<dbReference type="PROSITE" id="PS51257">
    <property type="entry name" value="PROKAR_LIPOPROTEIN"/>
    <property type="match status" value="1"/>
</dbReference>
<keyword evidence="2" id="KW-1185">Reference proteome</keyword>
<comment type="caution">
    <text evidence="1">The sequence shown here is derived from an EMBL/GenBank/DDBJ whole genome shotgun (WGS) entry which is preliminary data.</text>
</comment>
<proteinExistence type="predicted"/>
<protein>
    <recommendedName>
        <fullName evidence="3">Thioredoxin domain-containing protein</fullName>
    </recommendedName>
</protein>
<organism evidence="1 2">
    <name type="scientific">Oceanipulchritudo coccoides</name>
    <dbReference type="NCBI Taxonomy" id="2706888"/>
    <lineage>
        <taxon>Bacteria</taxon>
        <taxon>Pseudomonadati</taxon>
        <taxon>Verrucomicrobiota</taxon>
        <taxon>Opitutia</taxon>
        <taxon>Puniceicoccales</taxon>
        <taxon>Oceanipulchritudinaceae</taxon>
        <taxon>Oceanipulchritudo</taxon>
    </lineage>
</organism>
<reference evidence="1 2" key="1">
    <citation type="submission" date="2020-02" db="EMBL/GenBank/DDBJ databases">
        <title>Albibacoteraceae fam. nov., the first described family within the subdivision 4 Verrucomicrobia.</title>
        <authorList>
            <person name="Xi F."/>
        </authorList>
    </citation>
    <scope>NUCLEOTIDE SEQUENCE [LARGE SCALE GENOMIC DNA]</scope>
    <source>
        <strain evidence="1 2">CK1056</strain>
    </source>
</reference>
<dbReference type="AlphaFoldDB" id="A0A6B2M0F0"/>
<gene>
    <name evidence="1" type="ORF">G0Q06_04935</name>
</gene>
<dbReference type="RefSeq" id="WP_163963030.1">
    <property type="nucleotide sequence ID" value="NZ_JAAGNX010000001.1"/>
</dbReference>
<dbReference type="InterPro" id="IPR036249">
    <property type="entry name" value="Thioredoxin-like_sf"/>
</dbReference>
<sequence length="166" mass="18604">MIVKTGWLAIPASLLLLFGCQTSIEESTQVAAPAKEEILSHEILTPDADVWVLTFFDLYCVACQQSADNFAKLNTMLSEQPMDETVRVLGIGTGDTAFEVEVFLKRYPLGYRCIPDPDTALKYPFSLRGTPTVLVLKPSGNGWREVYRHEGRFRSDDLNMVLESVR</sequence>
<evidence type="ECO:0000313" key="1">
    <source>
        <dbReference type="EMBL" id="NDV61789.1"/>
    </source>
</evidence>
<name>A0A6B2M0F0_9BACT</name>
<dbReference type="Gene3D" id="3.40.30.10">
    <property type="entry name" value="Glutaredoxin"/>
    <property type="match status" value="1"/>
</dbReference>
<accession>A0A6B2M0F0</accession>
<evidence type="ECO:0000313" key="2">
    <source>
        <dbReference type="Proteomes" id="UP000478417"/>
    </source>
</evidence>
<evidence type="ECO:0008006" key="3">
    <source>
        <dbReference type="Google" id="ProtNLM"/>
    </source>
</evidence>
<dbReference type="Proteomes" id="UP000478417">
    <property type="component" value="Unassembled WGS sequence"/>
</dbReference>